<dbReference type="Gene3D" id="1.10.10.10">
    <property type="entry name" value="Winged helix-like DNA-binding domain superfamily/Winged helix DNA-binding domain"/>
    <property type="match status" value="1"/>
</dbReference>
<dbReference type="InterPro" id="IPR000944">
    <property type="entry name" value="Tscrpt_reg_Rrf2"/>
</dbReference>
<dbReference type="InterPro" id="IPR036388">
    <property type="entry name" value="WH-like_DNA-bd_sf"/>
</dbReference>
<name>A0ABU9TA96_9HYPH</name>
<dbReference type="PROSITE" id="PS51197">
    <property type="entry name" value="HTH_RRF2_2"/>
    <property type="match status" value="1"/>
</dbReference>
<evidence type="ECO:0000256" key="1">
    <source>
        <dbReference type="ARBA" id="ARBA00023125"/>
    </source>
</evidence>
<dbReference type="SUPFAM" id="SSF46785">
    <property type="entry name" value="Winged helix' DNA-binding domain"/>
    <property type="match status" value="1"/>
</dbReference>
<keyword evidence="1" id="KW-0238">DNA-binding</keyword>
<dbReference type="PANTHER" id="PTHR33221:SF4">
    <property type="entry name" value="HTH-TYPE TRANSCRIPTIONAL REPRESSOR NSRR"/>
    <property type="match status" value="1"/>
</dbReference>
<comment type="caution">
    <text evidence="2">The sequence shown here is derived from an EMBL/GenBank/DDBJ whole genome shotgun (WGS) entry which is preliminary data.</text>
</comment>
<sequence>MRLNVQTDYALRQLMYLAVNSERLCTIREIADYFEISNNHMIKVAYLTGKAGFVHSVRGRSGGLKLKLPAKQIIIGDVVRSIEADFAVAECHQGGKCNKCVITPSCKLKNVLNNAVLAFLAVLDDHNIADLVEGNDDLKQLLFQEIA</sequence>
<reference evidence="2 3" key="1">
    <citation type="submission" date="2024-03" db="EMBL/GenBank/DDBJ databases">
        <title>Community enrichment and isolation of bacterial strains for fucoidan degradation.</title>
        <authorList>
            <person name="Sichert A."/>
        </authorList>
    </citation>
    <scope>NUCLEOTIDE SEQUENCE [LARGE SCALE GENOMIC DNA]</scope>
    <source>
        <strain evidence="2 3">AS62</strain>
    </source>
</reference>
<dbReference type="EMBL" id="JBBMQO010000008">
    <property type="protein sequence ID" value="MEM5502683.1"/>
    <property type="molecule type" value="Genomic_DNA"/>
</dbReference>
<dbReference type="PANTHER" id="PTHR33221">
    <property type="entry name" value="WINGED HELIX-TURN-HELIX TRANSCRIPTIONAL REGULATOR, RRF2 FAMILY"/>
    <property type="match status" value="1"/>
</dbReference>
<dbReference type="Proteomes" id="UP001477870">
    <property type="component" value="Unassembled WGS sequence"/>
</dbReference>
<proteinExistence type="predicted"/>
<keyword evidence="3" id="KW-1185">Reference proteome</keyword>
<accession>A0ABU9TA96</accession>
<evidence type="ECO:0000313" key="3">
    <source>
        <dbReference type="Proteomes" id="UP001477870"/>
    </source>
</evidence>
<evidence type="ECO:0000313" key="2">
    <source>
        <dbReference type="EMBL" id="MEM5502683.1"/>
    </source>
</evidence>
<dbReference type="Pfam" id="PF02082">
    <property type="entry name" value="Rrf2"/>
    <property type="match status" value="1"/>
</dbReference>
<dbReference type="InterPro" id="IPR036390">
    <property type="entry name" value="WH_DNA-bd_sf"/>
</dbReference>
<dbReference type="NCBIfam" id="TIGR00738">
    <property type="entry name" value="rrf2_super"/>
    <property type="match status" value="1"/>
</dbReference>
<organism evidence="2 3">
    <name type="scientific">Ahrensia kielensis</name>
    <dbReference type="NCBI Taxonomy" id="76980"/>
    <lineage>
        <taxon>Bacteria</taxon>
        <taxon>Pseudomonadati</taxon>
        <taxon>Pseudomonadota</taxon>
        <taxon>Alphaproteobacteria</taxon>
        <taxon>Hyphomicrobiales</taxon>
        <taxon>Ahrensiaceae</taxon>
        <taxon>Ahrensia</taxon>
    </lineage>
</organism>
<dbReference type="RefSeq" id="WP_026317348.1">
    <property type="nucleotide sequence ID" value="NZ_JBBMQO010000008.1"/>
</dbReference>
<gene>
    <name evidence="2" type="ORF">WNY59_13905</name>
</gene>
<protein>
    <submittedName>
        <fullName evidence="2">Rrf2 family transcriptional regulator</fullName>
    </submittedName>
</protein>